<dbReference type="InterPro" id="IPR012317">
    <property type="entry name" value="Poly(ADP-ribose)pol_cat_dom"/>
</dbReference>
<feature type="domain" description="BRCT" evidence="68">
    <location>
        <begin position="1673"/>
        <end position="1749"/>
    </location>
</feature>
<dbReference type="PROSITE" id="PS51059">
    <property type="entry name" value="PARP_CATALYTIC"/>
    <property type="match status" value="1"/>
</dbReference>
<evidence type="ECO:0000313" key="72">
    <source>
        <dbReference type="EMBL" id="KAK2883918.1"/>
    </source>
</evidence>
<dbReference type="SUPFAM" id="SSF52113">
    <property type="entry name" value="BRCT domain"/>
    <property type="match status" value="1"/>
</dbReference>
<evidence type="ECO:0000256" key="24">
    <source>
        <dbReference type="ARBA" id="ARBA00022692"/>
    </source>
</evidence>
<evidence type="ECO:0000256" key="55">
    <source>
        <dbReference type="ARBA" id="ARBA00033987"/>
    </source>
</evidence>
<evidence type="ECO:0000259" key="71">
    <source>
        <dbReference type="PROSITE" id="PS51977"/>
    </source>
</evidence>
<feature type="domain" description="Guanylate cyclase" evidence="67">
    <location>
        <begin position="948"/>
        <end position="1090"/>
    </location>
</feature>
<dbReference type="SUPFAM" id="SSF47587">
    <property type="entry name" value="Domain of poly(ADP-ribose) polymerase"/>
    <property type="match status" value="1"/>
</dbReference>
<keyword evidence="41" id="KW-0238">DNA-binding</keyword>
<evidence type="ECO:0000256" key="56">
    <source>
        <dbReference type="ARBA" id="ARBA00034105"/>
    </source>
</evidence>
<evidence type="ECO:0000256" key="22">
    <source>
        <dbReference type="ARBA" id="ARBA00022676"/>
    </source>
</evidence>
<feature type="domain" description="PARP catalytic" evidence="69">
    <location>
        <begin position="2075"/>
        <end position="2301"/>
    </location>
</feature>
<comment type="function">
    <text evidence="62">Catalyzes the formation of cAMP in response to calcium entry leadings to cAMP signaling activation that affect processes suche as synaptic plasticity and insulin secretion. Plays a role in many brain functions, such as learning, memory, drug addiction, and anxiety modulation through regulation of synaptic plasticity by modulating long-term memory and long-term potentiation (LTP) through CREB transcription factor activity modulation. Plays a central role in insulin secretion by controlling glucose homeostasis through glucagon-like peptide 1 and glucose signaling pathway and maintains insulin secretion through calcium-dependent PKA activation leading to vesicle pool replenishment. Also, allows PTGER3 to induce potentiation of PTGER4-mediated PLA2 secretion by switching from a negative to a positive regulation, during the IL1B induced-dedifferentiation of smooth muscle cells.</text>
</comment>
<dbReference type="Pfam" id="PF21728">
    <property type="entry name" value="PADR1_N"/>
    <property type="match status" value="1"/>
</dbReference>
<keyword evidence="47" id="KW-0464">Manganese</keyword>
<keyword evidence="43" id="KW-0804">Transcription</keyword>
<dbReference type="Proteomes" id="UP001187343">
    <property type="component" value="Unassembled WGS sequence"/>
</dbReference>
<keyword evidence="32" id="KW-0862">Zinc</keyword>
<evidence type="ECO:0000256" key="16">
    <source>
        <dbReference type="ARBA" id="ARBA00022481"/>
    </source>
</evidence>
<evidence type="ECO:0000256" key="54">
    <source>
        <dbReference type="ARBA" id="ARBA00024347"/>
    </source>
</evidence>
<evidence type="ECO:0000256" key="10">
    <source>
        <dbReference type="ARBA" id="ARBA00004514"/>
    </source>
</evidence>
<keyword evidence="40 63" id="KW-0520">NAD</keyword>
<evidence type="ECO:0000259" key="70">
    <source>
        <dbReference type="PROSITE" id="PS51060"/>
    </source>
</evidence>
<dbReference type="Pfam" id="PF05406">
    <property type="entry name" value="WGR"/>
    <property type="match status" value="1"/>
</dbReference>
<dbReference type="FunFam" id="1.20.142.10:FF:000001">
    <property type="entry name" value="Poly [ADP-ribose] polymerase"/>
    <property type="match status" value="1"/>
</dbReference>
<keyword evidence="22 63" id="KW-0328">Glycosyltransferase</keyword>
<dbReference type="GO" id="GO:0004016">
    <property type="term" value="F:adenylate cyclase activity"/>
    <property type="evidence" value="ECO:0007669"/>
    <property type="project" value="UniProtKB-EC"/>
</dbReference>
<keyword evidence="73" id="KW-1185">Reference proteome</keyword>
<evidence type="ECO:0000256" key="59">
    <source>
        <dbReference type="ARBA" id="ARBA00048241"/>
    </source>
</evidence>
<dbReference type="PROSITE" id="PS51060">
    <property type="entry name" value="PARP_ALPHA_HD"/>
    <property type="match status" value="1"/>
</dbReference>
<evidence type="ECO:0000256" key="53">
    <source>
        <dbReference type="ARBA" id="ARBA00024164"/>
    </source>
</evidence>
<dbReference type="FunFam" id="3.40.50.10190:FF:000030">
    <property type="entry name" value="Poly [ADP-ribose] polymerase"/>
    <property type="match status" value="1"/>
</dbReference>
<comment type="similarity">
    <text evidence="54">Belongs to the ARTD/PARP family.</text>
</comment>
<comment type="catalytic activity">
    <reaction evidence="61">
        <text>L-seryl-[protein] + NAD(+) = O-(ADP-D-ribosyl)-L-seryl-[protein] + nicotinamide + H(+)</text>
        <dbReference type="Rhea" id="RHEA:58232"/>
        <dbReference type="Rhea" id="RHEA-COMP:9863"/>
        <dbReference type="Rhea" id="RHEA-COMP:15091"/>
        <dbReference type="ChEBI" id="CHEBI:15378"/>
        <dbReference type="ChEBI" id="CHEBI:17154"/>
        <dbReference type="ChEBI" id="CHEBI:29999"/>
        <dbReference type="ChEBI" id="CHEBI:57540"/>
        <dbReference type="ChEBI" id="CHEBI:142556"/>
    </reaction>
    <physiologicalReaction direction="left-to-right" evidence="61">
        <dbReference type="Rhea" id="RHEA:58233"/>
    </physiologicalReaction>
</comment>
<dbReference type="GO" id="GO:0005905">
    <property type="term" value="C:clathrin-coated pit"/>
    <property type="evidence" value="ECO:0007669"/>
    <property type="project" value="UniProtKB-KW"/>
</dbReference>
<feature type="region of interest" description="Disordered" evidence="64">
    <location>
        <begin position="1780"/>
        <end position="1810"/>
    </location>
</feature>
<keyword evidence="19" id="KW-0021">Allosteric enzyme</keyword>
<evidence type="ECO:0000256" key="63">
    <source>
        <dbReference type="RuleBase" id="RU362114"/>
    </source>
</evidence>
<dbReference type="Gene3D" id="1.20.142.10">
    <property type="entry name" value="Poly(ADP-ribose) polymerase, regulatory domain"/>
    <property type="match status" value="1"/>
</dbReference>
<evidence type="ECO:0000256" key="65">
    <source>
        <dbReference type="SAM" id="Phobius"/>
    </source>
</evidence>
<keyword evidence="18" id="KW-1017">Isopeptide bond</keyword>
<dbReference type="FunFam" id="2.20.25.630:FF:000001">
    <property type="entry name" value="Poly [ADP-ribose] polymerase"/>
    <property type="match status" value="1"/>
</dbReference>
<evidence type="ECO:0000256" key="8">
    <source>
        <dbReference type="ARBA" id="ARBA00004286"/>
    </source>
</evidence>
<feature type="transmembrane region" description="Helical" evidence="65">
    <location>
        <begin position="249"/>
        <end position="282"/>
    </location>
</feature>
<dbReference type="GO" id="GO:0016323">
    <property type="term" value="C:basolateral plasma membrane"/>
    <property type="evidence" value="ECO:0007669"/>
    <property type="project" value="UniProtKB-SubCell"/>
</dbReference>
<keyword evidence="38" id="KW-0805">Transcription regulation</keyword>
<dbReference type="FunFam" id="3.30.1740.10:FF:000002">
    <property type="entry name" value="Poly [ADP-ribose] polymerase"/>
    <property type="match status" value="1"/>
</dbReference>
<comment type="catalytic activity">
    <reaction evidence="60">
        <text>L-tyrosyl-[protein] + NAD(+) = O-(ADP-D-ribosyl)-L-tyrosyl-[protein] + nicotinamide + H(+)</text>
        <dbReference type="Rhea" id="RHEA:58236"/>
        <dbReference type="Rhea" id="RHEA-COMP:10136"/>
        <dbReference type="Rhea" id="RHEA-COMP:15092"/>
        <dbReference type="ChEBI" id="CHEBI:15378"/>
        <dbReference type="ChEBI" id="CHEBI:17154"/>
        <dbReference type="ChEBI" id="CHEBI:46858"/>
        <dbReference type="ChEBI" id="CHEBI:57540"/>
        <dbReference type="ChEBI" id="CHEBI:142557"/>
    </reaction>
    <physiologicalReaction direction="left-to-right" evidence="60">
        <dbReference type="Rhea" id="RHEA:58237"/>
    </physiologicalReaction>
</comment>
<evidence type="ECO:0000256" key="25">
    <source>
        <dbReference type="ARBA" id="ARBA00022695"/>
    </source>
</evidence>
<dbReference type="GO" id="GO:0045087">
    <property type="term" value="P:innate immune response"/>
    <property type="evidence" value="ECO:0007669"/>
    <property type="project" value="UniProtKB-KW"/>
</dbReference>
<dbReference type="FunFam" id="3.30.70.1230:FF:000001">
    <property type="entry name" value="Adenylate cyclase"/>
    <property type="match status" value="1"/>
</dbReference>
<keyword evidence="39" id="KW-0770">Synapse</keyword>
<dbReference type="Gene3D" id="3.30.70.1230">
    <property type="entry name" value="Nucleotide cyclase"/>
    <property type="match status" value="2"/>
</dbReference>
<dbReference type="SUPFAM" id="SSF142921">
    <property type="entry name" value="WGR domain-like"/>
    <property type="match status" value="1"/>
</dbReference>
<dbReference type="PANTHER" id="PTHR45627">
    <property type="entry name" value="ADENYLATE CYCLASE TYPE 1"/>
    <property type="match status" value="1"/>
</dbReference>
<evidence type="ECO:0000256" key="49">
    <source>
        <dbReference type="ARBA" id="ARBA00023242"/>
    </source>
</evidence>
<dbReference type="GO" id="GO:0030425">
    <property type="term" value="C:dendrite"/>
    <property type="evidence" value="ECO:0007669"/>
    <property type="project" value="UniProtKB-SubCell"/>
</dbReference>
<dbReference type="EMBL" id="JAUYZG010000017">
    <property type="protein sequence ID" value="KAK2883918.1"/>
    <property type="molecule type" value="Genomic_DNA"/>
</dbReference>
<dbReference type="PROSITE" id="PS51977">
    <property type="entry name" value="WGR"/>
    <property type="match status" value="1"/>
</dbReference>
<dbReference type="InterPro" id="IPR004102">
    <property type="entry name" value="Poly(ADP-ribose)pol_reg_dom"/>
</dbReference>
<dbReference type="InterPro" id="IPR036420">
    <property type="entry name" value="BRCT_dom_sf"/>
</dbReference>
<dbReference type="GO" id="GO:0016324">
    <property type="term" value="C:apical plasma membrane"/>
    <property type="evidence" value="ECO:0007669"/>
    <property type="project" value="UniProtKB-SubCell"/>
</dbReference>
<evidence type="ECO:0000256" key="34">
    <source>
        <dbReference type="ARBA" id="ARBA00022842"/>
    </source>
</evidence>
<evidence type="ECO:0000256" key="52">
    <source>
        <dbReference type="ARBA" id="ARBA00024159"/>
    </source>
</evidence>
<dbReference type="Pfam" id="PF00533">
    <property type="entry name" value="BRCT"/>
    <property type="match status" value="1"/>
</dbReference>
<keyword evidence="48" id="KW-0456">Lyase</keyword>
<evidence type="ECO:0000256" key="23">
    <source>
        <dbReference type="ARBA" id="ARBA00022679"/>
    </source>
</evidence>
<accession>A0AA88PBA2</accession>
<evidence type="ECO:0000259" key="67">
    <source>
        <dbReference type="PROSITE" id="PS50125"/>
    </source>
</evidence>
<evidence type="ECO:0000256" key="44">
    <source>
        <dbReference type="ARBA" id="ARBA00023176"/>
    </source>
</evidence>
<evidence type="ECO:0000256" key="1">
    <source>
        <dbReference type="ARBA" id="ARBA00001593"/>
    </source>
</evidence>
<dbReference type="Pfam" id="PF08063">
    <property type="entry name" value="Zn_ribbon_PADR1"/>
    <property type="match status" value="1"/>
</dbReference>
<evidence type="ECO:0000256" key="12">
    <source>
        <dbReference type="ARBA" id="ARBA00004640"/>
    </source>
</evidence>
<feature type="domain" description="Guanylate cyclase" evidence="67">
    <location>
        <begin position="391"/>
        <end position="518"/>
    </location>
</feature>
<dbReference type="InterPro" id="IPR012982">
    <property type="entry name" value="PARP1-like_PADR1_Zn_ribbon"/>
</dbReference>
<keyword evidence="49" id="KW-0539">Nucleus</keyword>
<keyword evidence="34" id="KW-0460">Magnesium</keyword>
<dbReference type="GO" id="GO:0006171">
    <property type="term" value="P:cAMP biosynthetic process"/>
    <property type="evidence" value="ECO:0007669"/>
    <property type="project" value="UniProtKB-KW"/>
</dbReference>
<keyword evidence="33" id="KW-0067">ATP-binding</keyword>
<evidence type="ECO:0000256" key="5">
    <source>
        <dbReference type="ARBA" id="ARBA00004221"/>
    </source>
</evidence>
<dbReference type="Gene3D" id="3.30.1740.10">
    <property type="entry name" value="Zinc finger, PARP-type"/>
    <property type="match status" value="3"/>
</dbReference>
<dbReference type="InterPro" id="IPR038650">
    <property type="entry name" value="PADR1_C_dom_sf"/>
</dbReference>
<dbReference type="FunFam" id="3.90.228.10:FF:000002">
    <property type="entry name" value="Poly [ADP-ribose] polymerase"/>
    <property type="match status" value="1"/>
</dbReference>
<comment type="catalytic activity">
    <reaction evidence="52">
        <text>L-glutamyl-[protein] + NAD(+) = 5-O-(ADP-D-ribosyl)-L-glutamyl-[protein] + nicotinamide</text>
        <dbReference type="Rhea" id="RHEA:58224"/>
        <dbReference type="Rhea" id="RHEA-COMP:10208"/>
        <dbReference type="Rhea" id="RHEA-COMP:15089"/>
        <dbReference type="ChEBI" id="CHEBI:17154"/>
        <dbReference type="ChEBI" id="CHEBI:29973"/>
        <dbReference type="ChEBI" id="CHEBI:57540"/>
        <dbReference type="ChEBI" id="CHEBI:142540"/>
    </reaction>
    <physiologicalReaction direction="left-to-right" evidence="52">
        <dbReference type="Rhea" id="RHEA:58225"/>
    </physiologicalReaction>
</comment>
<dbReference type="GO" id="GO:0030665">
    <property type="term" value="C:clathrin-coated vesicle membrane"/>
    <property type="evidence" value="ECO:0007669"/>
    <property type="project" value="UniProtKB-SubCell"/>
</dbReference>
<evidence type="ECO:0000256" key="14">
    <source>
        <dbReference type="ARBA" id="ARBA00022454"/>
    </source>
</evidence>
<dbReference type="InterPro" id="IPR036957">
    <property type="entry name" value="Znf_PARP_sf"/>
</dbReference>
<keyword evidence="31" id="KW-0863">Zinc-finger</keyword>
<evidence type="ECO:0000256" key="62">
    <source>
        <dbReference type="ARBA" id="ARBA00058052"/>
    </source>
</evidence>
<sequence>MVTFSDTTDIHRMRAPSCIPTPLSPGLRRKQLLWQNAVKHIISQKGLKQQFGVEPARKIHVTDAYIEEINRQIRSKASRGMTKRRSSVARVHPSFFGERSSSSSTQTRTSVDYISDADFFVHWGHIIRGVYVPTLRHIFKSRDLEKLYQRHSSHTRRTSLVVTNIIDAAAKLHLLLLYLALVPDGSDMLLGWFTGFFMACAVALCVLVLTCKRSHSPRWLHYAGMASWLSQTTQVLGGLAYGLERDQSWYVLFTLFATYTLLPLPLLWAIGAGTLTSILHLVAELIRHISEVGLLRKILAKALLYTSMNVAGLFIHYLTDRSQRQAFLETRRCIEGRMKLETENQRQERLVLSILPRFVALEMIADMTSMDDDLDPQQFHKTYIHQYKDVSILFADIKGFTLLSMNMSAQELVRLLNELFGRFDRLAEEYDCLRIKILGDCYYCVSGVPEPQRAHARCCVDMGLAMISTIRSVRKQLNFDMDMRIGIHSGSVLCGVLGLQKWQFDVWSWDVGIANMLEAGGIPGRIHISRATLDCLDGSYQTEDGRGYERNEFLRKHKIDTFLICHKEEDLDEIEADHLKTRQNHRPWNKEVLFSNIIDLISILASFSHGSYTQLPTSSVGRSTSKEINKRIEHAIDLRSSERMRQEHITPATLVFKDTLIEEKFSQVRDEMFKTNLVCSFIMFLLLMAVQALIPVPRLYYWTVLQFCLFLLGYLLLLMVVLAEEFKQSPGVLQQFCCWIHENNSMRNLLTITAIAINFGMALFDMIWCNSSETREVSTSETEEYQTSQNPLTACTYPEFFVLSGVVSMVTCAVFLRLSSLLKLAFLLLVVAIYTYFIEVSFHMLYVHQPEQELPSRSHYLRRKGVSILLMAMFVVAVFYNGRRWEATTRLDFLWRLQSQQEVQEMRDLREHNECLLHNILPAHVARHFLERNRNDQELYSQSYDEVGVMFASIAGFNEYYEQKEINHEGVECLRLLNEIIADFDELLEETYFFDIEKIKTIGSCYMAASGLSPDKQSRVVNDWHHLSELVLFALAMQETLKEFNKKHSSNNFQLRVGIAHGPAVAGVIGATKPQYDIWGMTVNLASRMDSTGISGRIQVPEATRNILADWGFVLELRGEIYIKGVSERKGHVRTYFISTKKRELPNNGITDRGKNGRSGRTTLAAVVFGLVQAIQKEKQRVINEEMADSQDDKLYKAEYAKSGRASCKKCKENIAKDSLKMAIMGQSPMFDGKVPHWHHFSCFWLRAAVQSPSDISGFTDLRWADQEKVKKAIESGGATGVINEEMADSQDDKLYKAEYAKSGRASCKKCKENIAKDSLRMAIMVQSPMFDGKVPHWHHFSCFWLRAAVQSPSDISGFTDLRWADQEKVKKAIESGGATGGKGEQKGVAKGEKTLNDFAVEYAKSNRSTCKGCDQKIEKDHIRVSKKTVDPEKPQLGLIDRWYHTGCFVSRREELLFKPEYSAAQLKGFAALRDEDKEELKKRLPAVKNEGKRKMDDVDGGVSKKQKKEDEKLELVLKEQSQLIWGIKDKLKKFCSVNDMKELLIANNQEVPSGESNIIDRLSDCMAFGSLKPCETCKGQLVFKSDAYYCTGDISAWTKCVFKTQTPDRKDWVTPKEFSEIPFLKKFKFKRQDRLFPKDAPQAATPSSAAATATSAAPSASAAASNNLTEVPADKPLTGMKLLAVGKLSKNKDELKNAVEELGGKITGTANKATLCFSSKKEIEKMSKKMEEVRDAGVRVVAEGFLTDIKESGKAFQELISLHAISPWGAEVKVESQAAAPASKSTGAHSSKSTGKVKEEEGGSKSKKMKLTVKGGAAVDPDSGLEDCAHVLDQNGKIYSATLGLVDIVRGTNSYYKLQLLEDDVKKQYWVFRSWGRVGTTIGGNKLDKFYDKNSAMDNFCSVYEEKTGNAWASSNFTKYPNKFYPLEIDYGQDEEAVKKLTESAGAKSKLDKPIQDLIRLIFDVESMKKAMVEFEIDLQKMPLGKLSKRQIQSAYSLLSEVQQAVTNNAAEAQILDLSNRFYTLIPHDFGMKKPPLLNNMDYIQQKVQMLDNLLDIEVAYSLLRGGVEDNKKDPIDINYEKLKTKIEVVDKSSSEAQLIQQYVKNTHAATHNTYTLDVEEIFKIDREGESQRFRPFKELHNRQLLWHGSRTTNYAGILSQGLRIAPPEAPVTGYMFGKGVYFADMVSKSANYCHTSQADPVGLILLGEVALGSMHELKKASHVTKLPKGKHSVKGLGRTAPDPRATVSLNGVDVPLGKGTNTNIEDTSLLYNEYIVYDIAQVNLKYLLKIRFNYQTSLW</sequence>
<keyword evidence="42 65" id="KW-0472">Membrane</keyword>
<dbReference type="Gene3D" id="1.10.20.130">
    <property type="match status" value="1"/>
</dbReference>
<keyword evidence="16" id="KW-0488">Methylation</keyword>
<dbReference type="GO" id="GO:0008270">
    <property type="term" value="F:zinc ion binding"/>
    <property type="evidence" value="ECO:0007669"/>
    <property type="project" value="UniProtKB-KW"/>
</dbReference>
<feature type="domain" description="WGR" evidence="71">
    <location>
        <begin position="1829"/>
        <end position="1925"/>
    </location>
</feature>
<evidence type="ECO:0000256" key="50">
    <source>
        <dbReference type="ARBA" id="ARBA00023273"/>
    </source>
</evidence>
<dbReference type="InterPro" id="IPR029787">
    <property type="entry name" value="Nucleotide_cyclase"/>
</dbReference>
<keyword evidence="14" id="KW-0158">Chromosome</keyword>
<dbReference type="InterPro" id="IPR009398">
    <property type="entry name" value="Adcy_conserved_dom"/>
</dbReference>
<evidence type="ECO:0000256" key="15">
    <source>
        <dbReference type="ARBA" id="ARBA00022475"/>
    </source>
</evidence>
<keyword evidence="35" id="KW-0391">Immunity</keyword>
<evidence type="ECO:0000256" key="32">
    <source>
        <dbReference type="ARBA" id="ARBA00022833"/>
    </source>
</evidence>
<dbReference type="PROSITE" id="PS00347">
    <property type="entry name" value="ZF_PARP_1"/>
    <property type="match status" value="2"/>
</dbReference>
<keyword evidence="50" id="KW-0966">Cell projection</keyword>
<dbReference type="InterPro" id="IPR032628">
    <property type="entry name" value="AC_N"/>
</dbReference>
<feature type="transmembrane region" description="Helical" evidence="65">
    <location>
        <begin position="302"/>
        <end position="319"/>
    </location>
</feature>
<dbReference type="GO" id="GO:0005524">
    <property type="term" value="F:ATP binding"/>
    <property type="evidence" value="ECO:0007669"/>
    <property type="project" value="UniProtKB-KW"/>
</dbReference>
<evidence type="ECO:0000256" key="51">
    <source>
        <dbReference type="ARBA" id="ARBA00023329"/>
    </source>
</evidence>
<feature type="transmembrane region" description="Helical" evidence="65">
    <location>
        <begin position="749"/>
        <end position="768"/>
    </location>
</feature>
<dbReference type="Gene3D" id="3.90.228.10">
    <property type="match status" value="1"/>
</dbReference>
<name>A0AA88PBA2_9TELE</name>
<feature type="transmembrane region" description="Helical" evidence="65">
    <location>
        <begin position="825"/>
        <end position="846"/>
    </location>
</feature>
<evidence type="ECO:0000256" key="43">
    <source>
        <dbReference type="ARBA" id="ARBA00023163"/>
    </source>
</evidence>
<comment type="catalytic activity">
    <reaction evidence="59">
        <text>L-histidyl-[protein] + NAD(+) = N(tele)-(ADP-D-ribosyl)-L-histidyl-[protein] + nicotinamide + H(+)</text>
        <dbReference type="Rhea" id="RHEA:72071"/>
        <dbReference type="Rhea" id="RHEA-COMP:9745"/>
        <dbReference type="Rhea" id="RHEA-COMP:18085"/>
        <dbReference type="ChEBI" id="CHEBI:15378"/>
        <dbReference type="ChEBI" id="CHEBI:17154"/>
        <dbReference type="ChEBI" id="CHEBI:29979"/>
        <dbReference type="ChEBI" id="CHEBI:57540"/>
        <dbReference type="ChEBI" id="CHEBI:191398"/>
    </reaction>
    <physiologicalReaction direction="left-to-right" evidence="59">
        <dbReference type="Rhea" id="RHEA:72072"/>
    </physiologicalReaction>
</comment>
<evidence type="ECO:0000256" key="20">
    <source>
        <dbReference type="ARBA" id="ARBA00022553"/>
    </source>
</evidence>
<comment type="catalytic activity">
    <reaction evidence="1">
        <text>ATP = 3',5'-cyclic AMP + diphosphate</text>
        <dbReference type="Rhea" id="RHEA:15389"/>
        <dbReference type="ChEBI" id="CHEBI:30616"/>
        <dbReference type="ChEBI" id="CHEBI:33019"/>
        <dbReference type="ChEBI" id="CHEBI:58165"/>
        <dbReference type="EC" id="4.6.1.1"/>
    </reaction>
</comment>
<dbReference type="CDD" id="cd07302">
    <property type="entry name" value="CHD"/>
    <property type="match status" value="2"/>
</dbReference>
<comment type="catalytic activity">
    <reaction evidence="55">
        <text>NAD(+) + (ADP-D-ribosyl)n-acceptor = nicotinamide + (ADP-D-ribosyl)n+1-acceptor + H(+).</text>
        <dbReference type="EC" id="2.4.2.30"/>
    </reaction>
</comment>
<evidence type="ECO:0000313" key="73">
    <source>
        <dbReference type="Proteomes" id="UP001187343"/>
    </source>
</evidence>
<evidence type="ECO:0000256" key="26">
    <source>
        <dbReference type="ARBA" id="ARBA00022723"/>
    </source>
</evidence>
<evidence type="ECO:0000256" key="28">
    <source>
        <dbReference type="ARBA" id="ARBA00022741"/>
    </source>
</evidence>
<keyword evidence="20" id="KW-0597">Phosphoprotein</keyword>
<feature type="domain" description="PARP-type" evidence="66">
    <location>
        <begin position="1196"/>
        <end position="1278"/>
    </location>
</feature>
<evidence type="ECO:0000256" key="11">
    <source>
        <dbReference type="ARBA" id="ARBA00004604"/>
    </source>
</evidence>
<keyword evidence="51" id="KW-0968">Cytoplasmic vesicle</keyword>
<evidence type="ECO:0000256" key="61">
    <source>
        <dbReference type="ARBA" id="ARBA00048575"/>
    </source>
</evidence>
<dbReference type="PROSITE" id="PS50064">
    <property type="entry name" value="ZF_PARP_2"/>
    <property type="match status" value="3"/>
</dbReference>
<evidence type="ECO:0000256" key="33">
    <source>
        <dbReference type="ARBA" id="ARBA00022840"/>
    </source>
</evidence>
<evidence type="ECO:0000256" key="36">
    <source>
        <dbReference type="ARBA" id="ARBA00022989"/>
    </source>
</evidence>
<feature type="transmembrane region" description="Helical" evidence="65">
    <location>
        <begin position="800"/>
        <end position="818"/>
    </location>
</feature>
<evidence type="ECO:0000256" key="18">
    <source>
        <dbReference type="ARBA" id="ARBA00022499"/>
    </source>
</evidence>
<evidence type="ECO:0000256" key="31">
    <source>
        <dbReference type="ARBA" id="ARBA00022771"/>
    </source>
</evidence>
<evidence type="ECO:0000256" key="27">
    <source>
        <dbReference type="ARBA" id="ARBA00022737"/>
    </source>
</evidence>
<keyword evidence="15" id="KW-1003">Cell membrane</keyword>
<evidence type="ECO:0000256" key="6">
    <source>
        <dbReference type="ARBA" id="ARBA00004279"/>
    </source>
</evidence>
<dbReference type="Pfam" id="PF00211">
    <property type="entry name" value="Guanylate_cyc"/>
    <property type="match status" value="2"/>
</dbReference>
<evidence type="ECO:0000256" key="60">
    <source>
        <dbReference type="ARBA" id="ARBA00048339"/>
    </source>
</evidence>
<dbReference type="PANTHER" id="PTHR45627:SF15">
    <property type="entry name" value="ADENYLATE CYCLASE"/>
    <property type="match status" value="1"/>
</dbReference>
<evidence type="ECO:0000256" key="17">
    <source>
        <dbReference type="ARBA" id="ARBA00022490"/>
    </source>
</evidence>
<dbReference type="InterPro" id="IPR001357">
    <property type="entry name" value="BRCT_dom"/>
</dbReference>
<evidence type="ECO:0000256" key="57">
    <source>
        <dbReference type="ARBA" id="ARBA00034111"/>
    </source>
</evidence>
<organism evidence="72 73">
    <name type="scientific">Cirrhinus molitorella</name>
    <name type="common">mud carp</name>
    <dbReference type="NCBI Taxonomy" id="172907"/>
    <lineage>
        <taxon>Eukaryota</taxon>
        <taxon>Metazoa</taxon>
        <taxon>Chordata</taxon>
        <taxon>Craniata</taxon>
        <taxon>Vertebrata</taxon>
        <taxon>Euteleostomi</taxon>
        <taxon>Actinopterygii</taxon>
        <taxon>Neopterygii</taxon>
        <taxon>Teleostei</taxon>
        <taxon>Ostariophysi</taxon>
        <taxon>Cypriniformes</taxon>
        <taxon>Cyprinidae</taxon>
        <taxon>Labeoninae</taxon>
        <taxon>Labeonini</taxon>
        <taxon>Cirrhinus</taxon>
    </lineage>
</organism>
<feature type="domain" description="PARP-type" evidence="66">
    <location>
        <begin position="1296"/>
        <end position="1378"/>
    </location>
</feature>
<evidence type="ECO:0000256" key="48">
    <source>
        <dbReference type="ARBA" id="ARBA00023239"/>
    </source>
</evidence>
<dbReference type="GO" id="GO:0005829">
    <property type="term" value="C:cytosol"/>
    <property type="evidence" value="ECO:0007669"/>
    <property type="project" value="UniProtKB-SubCell"/>
</dbReference>
<comment type="caution">
    <text evidence="72">The sequence shown here is derived from an EMBL/GenBank/DDBJ whole genome shotgun (WGS) entry which is preliminary data.</text>
</comment>
<evidence type="ECO:0000256" key="19">
    <source>
        <dbReference type="ARBA" id="ARBA00022533"/>
    </source>
</evidence>
<keyword evidence="44" id="KW-0168">Coated pit</keyword>
<dbReference type="SMART" id="SM01336">
    <property type="entry name" value="zf-PARP"/>
    <property type="match status" value="3"/>
</dbReference>
<feature type="domain" description="PARP alpha-helical" evidence="70">
    <location>
        <begin position="1949"/>
        <end position="2066"/>
    </location>
</feature>
<dbReference type="EC" id="2.4.2.-" evidence="63"/>
<feature type="transmembrane region" description="Helical" evidence="65">
    <location>
        <begin position="700"/>
        <end position="723"/>
    </location>
</feature>
<dbReference type="InterPro" id="IPR001054">
    <property type="entry name" value="A/G_cyclase"/>
</dbReference>
<dbReference type="SUPFAM" id="SSF55073">
    <property type="entry name" value="Nucleotide cyclase"/>
    <property type="match status" value="2"/>
</dbReference>
<dbReference type="InterPro" id="IPR008893">
    <property type="entry name" value="WGR_domain"/>
</dbReference>
<evidence type="ECO:0000259" key="66">
    <source>
        <dbReference type="PROSITE" id="PS50064"/>
    </source>
</evidence>
<dbReference type="GO" id="GO:0042734">
    <property type="term" value="C:presynaptic membrane"/>
    <property type="evidence" value="ECO:0007669"/>
    <property type="project" value="UniProtKB-SubCell"/>
</dbReference>
<dbReference type="InterPro" id="IPR049296">
    <property type="entry name" value="PARP1-like_PADR1_N"/>
</dbReference>
<evidence type="ECO:0000256" key="29">
    <source>
        <dbReference type="ARBA" id="ARBA00022763"/>
    </source>
</evidence>
<dbReference type="CDD" id="cd01437">
    <property type="entry name" value="parp_like"/>
    <property type="match status" value="1"/>
</dbReference>
<comment type="cofactor">
    <cofactor evidence="3">
        <name>Mg(2+)</name>
        <dbReference type="ChEBI" id="CHEBI:18420"/>
    </cofactor>
</comment>
<comment type="cofactor">
    <cofactor evidence="2">
        <name>Mn(2+)</name>
        <dbReference type="ChEBI" id="CHEBI:29035"/>
    </cofactor>
</comment>
<comment type="catalytic activity">
    <reaction evidence="53">
        <text>L-aspartyl-[protein] + NAD(+) = 4-O-(ADP-D-ribosyl)-L-aspartyl-[protein] + nicotinamide</text>
        <dbReference type="Rhea" id="RHEA:54424"/>
        <dbReference type="Rhea" id="RHEA-COMP:9867"/>
        <dbReference type="Rhea" id="RHEA-COMP:13832"/>
        <dbReference type="ChEBI" id="CHEBI:17154"/>
        <dbReference type="ChEBI" id="CHEBI:29961"/>
        <dbReference type="ChEBI" id="CHEBI:57540"/>
        <dbReference type="ChEBI" id="CHEBI:138102"/>
    </reaction>
    <physiologicalReaction direction="left-to-right" evidence="53">
        <dbReference type="Rhea" id="RHEA:54425"/>
    </physiologicalReaction>
</comment>
<evidence type="ECO:0000256" key="40">
    <source>
        <dbReference type="ARBA" id="ARBA00023027"/>
    </source>
</evidence>
<evidence type="ECO:0000256" key="13">
    <source>
        <dbReference type="ARBA" id="ARBA00004651"/>
    </source>
</evidence>
<dbReference type="Pfam" id="PF02877">
    <property type="entry name" value="PARP_reg"/>
    <property type="match status" value="1"/>
</dbReference>
<dbReference type="GO" id="GO:0005901">
    <property type="term" value="C:caveola"/>
    <property type="evidence" value="ECO:0007669"/>
    <property type="project" value="UniProtKB-SubCell"/>
</dbReference>
<proteinExistence type="inferred from homology"/>
<dbReference type="Pfam" id="PF06327">
    <property type="entry name" value="Adcy_cons_dom"/>
    <property type="match status" value="1"/>
</dbReference>
<dbReference type="CDD" id="cd17747">
    <property type="entry name" value="BRCT_PARP1"/>
    <property type="match status" value="1"/>
</dbReference>
<keyword evidence="25" id="KW-0548">Nucleotidyltransferase</keyword>
<dbReference type="GO" id="GO:0035556">
    <property type="term" value="P:intracellular signal transduction"/>
    <property type="evidence" value="ECO:0007669"/>
    <property type="project" value="InterPro"/>
</dbReference>
<dbReference type="CDD" id="cd08001">
    <property type="entry name" value="WGR_PARP1_like"/>
    <property type="match status" value="1"/>
</dbReference>
<evidence type="ECO:0000256" key="41">
    <source>
        <dbReference type="ARBA" id="ARBA00023125"/>
    </source>
</evidence>
<keyword evidence="26" id="KW-0479">Metal-binding</keyword>
<evidence type="ECO:0000256" key="21">
    <source>
        <dbReference type="ARBA" id="ARBA00022588"/>
    </source>
</evidence>
<dbReference type="SMART" id="SM00292">
    <property type="entry name" value="BRCT"/>
    <property type="match status" value="1"/>
</dbReference>
<feature type="transmembrane region" description="Helical" evidence="65">
    <location>
        <begin position="160"/>
        <end position="183"/>
    </location>
</feature>
<dbReference type="GO" id="GO:0005694">
    <property type="term" value="C:chromosome"/>
    <property type="evidence" value="ECO:0007669"/>
    <property type="project" value="UniProtKB-SubCell"/>
</dbReference>
<dbReference type="Pfam" id="PF00645">
    <property type="entry name" value="zf-PARP"/>
    <property type="match status" value="3"/>
</dbReference>
<evidence type="ECO:0000256" key="64">
    <source>
        <dbReference type="SAM" id="MobiDB-lite"/>
    </source>
</evidence>
<comment type="subcellular location">
    <subcellularLocation>
        <location evidence="5">Apical cell membrane</location>
    </subcellularLocation>
    <subcellularLocation>
        <location evidence="4">Basolateral cell membrane</location>
    </subcellularLocation>
    <subcellularLocation>
        <location evidence="13">Cell membrane</location>
        <topology evidence="13">Multi-pass membrane protein</topology>
    </subcellularLocation>
    <subcellularLocation>
        <location evidence="6">Cell projection</location>
        <location evidence="6">Dendrite</location>
    </subcellularLocation>
    <subcellularLocation>
        <location evidence="8">Chromosome</location>
    </subcellularLocation>
    <subcellularLocation>
        <location evidence="10">Cytoplasm</location>
        <location evidence="10">Cytosol</location>
    </subcellularLocation>
    <subcellularLocation>
        <location evidence="12">Cytoplasmic vesicle</location>
        <location evidence="12">Clathrin-coated vesicle membrane</location>
    </subcellularLocation>
    <subcellularLocation>
        <location evidence="7">Membrane raft</location>
    </subcellularLocation>
    <subcellularLocation>
        <location evidence="9">Membrane</location>
        <location evidence="9">Caveola</location>
    </subcellularLocation>
    <subcellularLocation>
        <location evidence="58">Membrane</location>
        <location evidence="58">Coated pit</location>
    </subcellularLocation>
    <subcellularLocation>
        <location evidence="11">Nucleus</location>
        <location evidence="11">Nucleolus</location>
    </subcellularLocation>
    <subcellularLocation>
        <location evidence="56">Postsynaptic density</location>
    </subcellularLocation>
    <subcellularLocation>
        <location evidence="57">Presynaptic cell membrane</location>
    </subcellularLocation>
</comment>
<gene>
    <name evidence="72" type="ORF">Q8A67_017555</name>
</gene>
<dbReference type="SUPFAM" id="SSF57716">
    <property type="entry name" value="Glucocorticoid receptor-like (DNA-binding domain)"/>
    <property type="match status" value="3"/>
</dbReference>
<feature type="domain" description="PARP-type" evidence="66">
    <location>
        <begin position="1399"/>
        <end position="1489"/>
    </location>
</feature>
<dbReference type="FunFam" id="3.30.1740.10:FF:000003">
    <property type="entry name" value="Poly [ADP-ribose] polymerase"/>
    <property type="match status" value="2"/>
</dbReference>
<evidence type="ECO:0000256" key="58">
    <source>
        <dbReference type="ARBA" id="ARBA00037878"/>
    </source>
</evidence>
<evidence type="ECO:0000256" key="46">
    <source>
        <dbReference type="ARBA" id="ARBA00023204"/>
    </source>
</evidence>
<dbReference type="SUPFAM" id="SSF56399">
    <property type="entry name" value="ADP-ribosylation"/>
    <property type="match status" value="1"/>
</dbReference>
<evidence type="ECO:0000256" key="9">
    <source>
        <dbReference type="ARBA" id="ARBA00004345"/>
    </source>
</evidence>
<dbReference type="SMART" id="SM00773">
    <property type="entry name" value="WGR"/>
    <property type="match status" value="1"/>
</dbReference>
<reference evidence="72" key="1">
    <citation type="submission" date="2023-08" db="EMBL/GenBank/DDBJ databases">
        <title>Chromosome-level Genome Assembly of mud carp (Cirrhinus molitorella).</title>
        <authorList>
            <person name="Liu H."/>
        </authorList>
    </citation>
    <scope>NUCLEOTIDE SEQUENCE</scope>
    <source>
        <strain evidence="72">Prfri</strain>
        <tissue evidence="72">Muscle</tissue>
    </source>
</reference>
<dbReference type="Pfam" id="PF16214">
    <property type="entry name" value="AC_N"/>
    <property type="match status" value="1"/>
</dbReference>
<dbReference type="GO" id="GO:0003677">
    <property type="term" value="F:DNA binding"/>
    <property type="evidence" value="ECO:0007669"/>
    <property type="project" value="UniProtKB-KW"/>
</dbReference>
<keyword evidence="28" id="KW-0547">Nucleotide-binding</keyword>
<dbReference type="FunFam" id="3.30.70.1230:FF:000011">
    <property type="entry name" value="Adenylate cyclase"/>
    <property type="match status" value="1"/>
</dbReference>
<dbReference type="InterPro" id="IPR001510">
    <property type="entry name" value="Znf_PARP"/>
</dbReference>
<dbReference type="PROSITE" id="PS50125">
    <property type="entry name" value="GUANYLATE_CYCLASE_2"/>
    <property type="match status" value="2"/>
</dbReference>
<evidence type="ECO:0000256" key="30">
    <source>
        <dbReference type="ARBA" id="ARBA00022765"/>
    </source>
</evidence>
<keyword evidence="29" id="KW-0227">DNA damage</keyword>
<evidence type="ECO:0000256" key="37">
    <source>
        <dbReference type="ARBA" id="ARBA00022998"/>
    </source>
</evidence>
<dbReference type="GO" id="GO:0005730">
    <property type="term" value="C:nucleolus"/>
    <property type="evidence" value="ECO:0007669"/>
    <property type="project" value="UniProtKB-SubCell"/>
</dbReference>
<keyword evidence="45" id="KW-0325">Glycoprotein</keyword>
<evidence type="ECO:0000256" key="39">
    <source>
        <dbReference type="ARBA" id="ARBA00023018"/>
    </source>
</evidence>
<keyword evidence="24 65" id="KW-0812">Transmembrane</keyword>
<dbReference type="SMART" id="SM00044">
    <property type="entry name" value="CYCc"/>
    <property type="match status" value="2"/>
</dbReference>
<evidence type="ECO:0000256" key="4">
    <source>
        <dbReference type="ARBA" id="ARBA00004187"/>
    </source>
</evidence>
<dbReference type="GO" id="GO:0007189">
    <property type="term" value="P:adenylate cyclase-activating G protein-coupled receptor signaling pathway"/>
    <property type="evidence" value="ECO:0007669"/>
    <property type="project" value="TreeGrafter"/>
</dbReference>
<dbReference type="GO" id="GO:0050796">
    <property type="term" value="P:regulation of insulin secretion"/>
    <property type="evidence" value="ECO:0007669"/>
    <property type="project" value="UniProtKB-ARBA"/>
</dbReference>
<evidence type="ECO:0000256" key="3">
    <source>
        <dbReference type="ARBA" id="ARBA00001946"/>
    </source>
</evidence>
<dbReference type="Gene3D" id="3.40.50.10190">
    <property type="entry name" value="BRCT domain"/>
    <property type="match status" value="1"/>
</dbReference>
<dbReference type="PROSITE" id="PS50172">
    <property type="entry name" value="BRCT"/>
    <property type="match status" value="1"/>
</dbReference>
<protein>
    <recommendedName>
        <fullName evidence="63">Poly [ADP-ribose] polymerase</fullName>
        <shortName evidence="63">PARP</shortName>
        <ecNumber evidence="63">2.4.2.-</ecNumber>
    </recommendedName>
</protein>
<keyword evidence="30" id="KW-0013">ADP-ribosylation</keyword>
<evidence type="ECO:0000256" key="47">
    <source>
        <dbReference type="ARBA" id="ARBA00023211"/>
    </source>
</evidence>
<evidence type="ECO:0000256" key="45">
    <source>
        <dbReference type="ARBA" id="ARBA00023180"/>
    </source>
</evidence>
<evidence type="ECO:0000256" key="42">
    <source>
        <dbReference type="ARBA" id="ARBA00023136"/>
    </source>
</evidence>
<feature type="transmembrane region" description="Helical" evidence="65">
    <location>
        <begin position="189"/>
        <end position="210"/>
    </location>
</feature>
<dbReference type="GO" id="GO:0006281">
    <property type="term" value="P:DNA repair"/>
    <property type="evidence" value="ECO:0007669"/>
    <property type="project" value="UniProtKB-KW"/>
</dbReference>
<dbReference type="Pfam" id="PF00644">
    <property type="entry name" value="PARP"/>
    <property type="match status" value="1"/>
</dbReference>
<dbReference type="InterPro" id="IPR036616">
    <property type="entry name" value="Poly(ADP-ribose)pol_reg_dom_sf"/>
</dbReference>
<evidence type="ECO:0000256" key="2">
    <source>
        <dbReference type="ARBA" id="ARBA00001936"/>
    </source>
</evidence>
<keyword evidence="21" id="KW-0399">Innate immunity</keyword>
<keyword evidence="46" id="KW-0234">DNA repair</keyword>
<dbReference type="SMART" id="SM01335">
    <property type="entry name" value="PADR1"/>
    <property type="match status" value="1"/>
</dbReference>
<evidence type="ECO:0000256" key="35">
    <source>
        <dbReference type="ARBA" id="ARBA00022859"/>
    </source>
</evidence>
<evidence type="ECO:0000256" key="38">
    <source>
        <dbReference type="ARBA" id="ARBA00023015"/>
    </source>
</evidence>
<evidence type="ECO:0000259" key="68">
    <source>
        <dbReference type="PROSITE" id="PS50172"/>
    </source>
</evidence>
<dbReference type="GO" id="GO:0003950">
    <property type="term" value="F:NAD+ poly-ADP-ribosyltransferase activity"/>
    <property type="evidence" value="ECO:0007669"/>
    <property type="project" value="UniProtKB-UniRule"/>
</dbReference>
<evidence type="ECO:0000259" key="69">
    <source>
        <dbReference type="PROSITE" id="PS51059"/>
    </source>
</evidence>
<keyword evidence="27" id="KW-0677">Repeat</keyword>
<evidence type="ECO:0000256" key="7">
    <source>
        <dbReference type="ARBA" id="ARBA00004285"/>
    </source>
</evidence>
<dbReference type="GO" id="GO:0016779">
    <property type="term" value="F:nucleotidyltransferase activity"/>
    <property type="evidence" value="ECO:0007669"/>
    <property type="project" value="UniProtKB-KW"/>
</dbReference>
<dbReference type="GO" id="GO:0014069">
    <property type="term" value="C:postsynaptic density"/>
    <property type="evidence" value="ECO:0007669"/>
    <property type="project" value="UniProtKB-SubCell"/>
</dbReference>
<keyword evidence="23 63" id="KW-0808">Transferase</keyword>
<keyword evidence="17" id="KW-0963">Cytoplasm</keyword>
<dbReference type="PROSITE" id="PS52007">
    <property type="entry name" value="PADR1"/>
    <property type="match status" value="1"/>
</dbReference>
<feature type="transmembrane region" description="Helical" evidence="65">
    <location>
        <begin position="675"/>
        <end position="694"/>
    </location>
</feature>
<keyword evidence="37" id="KW-0115">cAMP biosynthesis</keyword>
<dbReference type="FunFam" id="1.10.20.130:FF:000001">
    <property type="entry name" value="Poly [ADP-ribose] polymerase"/>
    <property type="match status" value="1"/>
</dbReference>
<keyword evidence="36 65" id="KW-1133">Transmembrane helix</keyword>
<dbReference type="Gene3D" id="2.20.25.630">
    <property type="match status" value="1"/>
</dbReference>
<dbReference type="InterPro" id="IPR036930">
    <property type="entry name" value="WGR_dom_sf"/>
</dbReference>